<dbReference type="PANTHER" id="PTHR34975:SF2">
    <property type="entry name" value="SPORE GERMINATION PROTEIN A2"/>
    <property type="match status" value="1"/>
</dbReference>
<keyword evidence="3" id="KW-0813">Transport</keyword>
<dbReference type="Gene3D" id="1.20.1740.10">
    <property type="entry name" value="Amino acid/polyamine transporter I"/>
    <property type="match status" value="1"/>
</dbReference>
<feature type="transmembrane region" description="Helical" evidence="8">
    <location>
        <begin position="19"/>
        <end position="40"/>
    </location>
</feature>
<evidence type="ECO:0000313" key="10">
    <source>
        <dbReference type="Proteomes" id="UP001208567"/>
    </source>
</evidence>
<feature type="transmembrane region" description="Helical" evidence="8">
    <location>
        <begin position="276"/>
        <end position="300"/>
    </location>
</feature>
<reference evidence="9 10" key="1">
    <citation type="journal article" date="2024" name="Int. J. Syst. Evol. Microbiol.">
        <title>Clostridium omnivorum sp. nov., isolated from anoxic soil under the treatment of reductive soil disinfestation.</title>
        <authorList>
            <person name="Ueki A."/>
            <person name="Tonouchi A."/>
            <person name="Kaku N."/>
            <person name="Honma S."/>
            <person name="Ueki K."/>
        </authorList>
    </citation>
    <scope>NUCLEOTIDE SEQUENCE [LARGE SCALE GENOMIC DNA]</scope>
    <source>
        <strain evidence="9 10">E14</strain>
    </source>
</reference>
<evidence type="ECO:0000256" key="8">
    <source>
        <dbReference type="SAM" id="Phobius"/>
    </source>
</evidence>
<comment type="subcellular location">
    <subcellularLocation>
        <location evidence="1">Membrane</location>
        <topology evidence="1">Multi-pass membrane protein</topology>
    </subcellularLocation>
</comment>
<dbReference type="RefSeq" id="WP_264851899.1">
    <property type="nucleotide sequence ID" value="NZ_BRXR01000001.1"/>
</dbReference>
<dbReference type="Proteomes" id="UP001208567">
    <property type="component" value="Unassembled WGS sequence"/>
</dbReference>
<evidence type="ECO:0000256" key="2">
    <source>
        <dbReference type="ARBA" id="ARBA00007998"/>
    </source>
</evidence>
<evidence type="ECO:0000256" key="3">
    <source>
        <dbReference type="ARBA" id="ARBA00022448"/>
    </source>
</evidence>
<dbReference type="PANTHER" id="PTHR34975">
    <property type="entry name" value="SPORE GERMINATION PROTEIN A2"/>
    <property type="match status" value="1"/>
</dbReference>
<feature type="transmembrane region" description="Helical" evidence="8">
    <location>
        <begin position="152"/>
        <end position="171"/>
    </location>
</feature>
<keyword evidence="6 8" id="KW-1133">Transmembrane helix</keyword>
<organism evidence="9 10">
    <name type="scientific">Clostridium omnivorum</name>
    <dbReference type="NCBI Taxonomy" id="1604902"/>
    <lineage>
        <taxon>Bacteria</taxon>
        <taxon>Bacillati</taxon>
        <taxon>Bacillota</taxon>
        <taxon>Clostridia</taxon>
        <taxon>Eubacteriales</taxon>
        <taxon>Clostridiaceae</taxon>
        <taxon>Clostridium</taxon>
    </lineage>
</organism>
<dbReference type="EMBL" id="BRXR01000001">
    <property type="protein sequence ID" value="GLC32591.1"/>
    <property type="molecule type" value="Genomic_DNA"/>
</dbReference>
<feature type="transmembrane region" description="Helical" evidence="8">
    <location>
        <begin position="88"/>
        <end position="107"/>
    </location>
</feature>
<gene>
    <name evidence="9" type="ORF">bsdE14_40010</name>
</gene>
<protein>
    <submittedName>
        <fullName evidence="9">Uncharacterized protein</fullName>
    </submittedName>
</protein>
<dbReference type="InterPro" id="IPR004761">
    <property type="entry name" value="Spore_GerAB"/>
</dbReference>
<feature type="transmembrane region" description="Helical" evidence="8">
    <location>
        <begin position="46"/>
        <end position="68"/>
    </location>
</feature>
<comment type="similarity">
    <text evidence="2">Belongs to the amino acid-polyamine-organocation (APC) superfamily. Spore germination protein (SGP) (TC 2.A.3.9) family.</text>
</comment>
<dbReference type="Pfam" id="PF03845">
    <property type="entry name" value="Spore_permease"/>
    <property type="match status" value="1"/>
</dbReference>
<proteinExistence type="inferred from homology"/>
<keyword evidence="4" id="KW-0309">Germination</keyword>
<feature type="transmembrane region" description="Helical" evidence="8">
    <location>
        <begin position="127"/>
        <end position="145"/>
    </location>
</feature>
<name>A0ABQ5NBN3_9CLOT</name>
<evidence type="ECO:0000256" key="7">
    <source>
        <dbReference type="ARBA" id="ARBA00023136"/>
    </source>
</evidence>
<evidence type="ECO:0000256" key="4">
    <source>
        <dbReference type="ARBA" id="ARBA00022544"/>
    </source>
</evidence>
<feature type="transmembrane region" description="Helical" evidence="8">
    <location>
        <begin position="191"/>
        <end position="211"/>
    </location>
</feature>
<evidence type="ECO:0000313" key="9">
    <source>
        <dbReference type="EMBL" id="GLC32591.1"/>
    </source>
</evidence>
<dbReference type="NCBIfam" id="TIGR00912">
    <property type="entry name" value="2A0309"/>
    <property type="match status" value="1"/>
</dbReference>
<sequence length="371" mass="41818">MEIDTVLDDSKRKLGVREFFAVIFSSIAIEVTDATPTYIFKVAMDASWIMTLISVIIPFISLLALLKLLKRYKNLNIIDITYKLTGKYIGLILGMTLFIELLCFSAFNTRSYVGILTAMFYNRTPILVLYFTLVGTCLIVALLGLNAIGRIAWLTLPLMIISIVVYIALIFKDLNPGYLFPLLGPGIKDIAKNGFMYSTIYGEIIFFSVFFPEVKSYSSYKKASILGLSIVAIILSLFGAVYIMAFDYPSVTIISYPYQTLARLIYIGRFVGNTEAVFLIIWVITSVTRFSIYLYMDAALINSTLKLNKLKALLLPCASLSLLIGLLLDNYIQYVQIIRTILDRLTLVTLFSLPFILLIISQFKGDYINEK</sequence>
<accession>A0ABQ5NBN3</accession>
<keyword evidence="5 8" id="KW-0812">Transmembrane</keyword>
<comment type="caution">
    <text evidence="9">The sequence shown here is derived from an EMBL/GenBank/DDBJ whole genome shotgun (WGS) entry which is preliminary data.</text>
</comment>
<keyword evidence="7 8" id="KW-0472">Membrane</keyword>
<evidence type="ECO:0000256" key="1">
    <source>
        <dbReference type="ARBA" id="ARBA00004141"/>
    </source>
</evidence>
<evidence type="ECO:0000256" key="5">
    <source>
        <dbReference type="ARBA" id="ARBA00022692"/>
    </source>
</evidence>
<keyword evidence="10" id="KW-1185">Reference proteome</keyword>
<feature type="transmembrane region" description="Helical" evidence="8">
    <location>
        <begin position="344"/>
        <end position="363"/>
    </location>
</feature>
<feature type="transmembrane region" description="Helical" evidence="8">
    <location>
        <begin position="223"/>
        <end position="245"/>
    </location>
</feature>
<evidence type="ECO:0000256" key="6">
    <source>
        <dbReference type="ARBA" id="ARBA00022989"/>
    </source>
</evidence>